<dbReference type="EMBL" id="LHPH01000004">
    <property type="protein sequence ID" value="KPH64663.1"/>
    <property type="molecule type" value="Genomic_DNA"/>
</dbReference>
<gene>
    <name evidence="1" type="ORF">ADS77_05175</name>
</gene>
<comment type="caution">
    <text evidence="1">The sequence shown here is derived from an EMBL/GenBank/DDBJ whole genome shotgun (WGS) entry which is preliminary data.</text>
</comment>
<protein>
    <recommendedName>
        <fullName evidence="3">Extracellular endo-alpha-(1-&gt;5)-L-arabinanase C-terminal domain-containing protein</fullName>
    </recommendedName>
</protein>
<evidence type="ECO:0000313" key="1">
    <source>
        <dbReference type="EMBL" id="KPH64663.1"/>
    </source>
</evidence>
<dbReference type="PATRIC" id="fig|187330.3.peg.2800"/>
<reference evidence="1 2" key="1">
    <citation type="submission" date="2015-08" db="EMBL/GenBank/DDBJ databases">
        <title>Draft Genome Sequence of Pseudoalteromonas porphyrae UCD-SED14.</title>
        <authorList>
            <person name="Coil D.A."/>
            <person name="Jospin G."/>
            <person name="Lee R.D."/>
            <person name="Eisen J.A."/>
        </authorList>
    </citation>
    <scope>NUCLEOTIDE SEQUENCE [LARGE SCALE GENOMIC DNA]</scope>
    <source>
        <strain evidence="1 2">UCD-SED14</strain>
    </source>
</reference>
<evidence type="ECO:0000313" key="2">
    <source>
        <dbReference type="Proteomes" id="UP000037848"/>
    </source>
</evidence>
<dbReference type="AlphaFoldDB" id="A0A0N1EWL9"/>
<accession>A0A0N1EWL9</accession>
<keyword evidence="2" id="KW-1185">Reference proteome</keyword>
<dbReference type="Proteomes" id="UP000037848">
    <property type="component" value="Unassembled WGS sequence"/>
</dbReference>
<evidence type="ECO:0008006" key="3">
    <source>
        <dbReference type="Google" id="ProtNLM"/>
    </source>
</evidence>
<organism evidence="1 2">
    <name type="scientific">Pseudoalteromonas porphyrae</name>
    <dbReference type="NCBI Taxonomy" id="187330"/>
    <lineage>
        <taxon>Bacteria</taxon>
        <taxon>Pseudomonadati</taxon>
        <taxon>Pseudomonadota</taxon>
        <taxon>Gammaproteobacteria</taxon>
        <taxon>Alteromonadales</taxon>
        <taxon>Pseudoalteromonadaceae</taxon>
        <taxon>Pseudoalteromonas</taxon>
    </lineage>
</organism>
<proteinExistence type="predicted"/>
<sequence>MVKFTSFIVFCILITTISLPIQAQKLHSLNVNGLWEDVNNSNFSNGHMIISQDAELIYVTHYVEFKGLPLVEYGIGTRTGNTIEYKVKVTQKIPGWTTEGMHTLTISEDGTMLTGHYTSGGKKGPLEFKKAGK</sequence>
<name>A0A0N1EWL9_9GAMM</name>